<keyword evidence="2" id="KW-1185">Reference proteome</keyword>
<evidence type="ECO:0000313" key="2">
    <source>
        <dbReference type="Proteomes" id="UP000246099"/>
    </source>
</evidence>
<dbReference type="SUPFAM" id="SSF47781">
    <property type="entry name" value="RuvA domain 2-like"/>
    <property type="match status" value="1"/>
</dbReference>
<organism evidence="1 2">
    <name type="scientific">Chitinophaga alhagiae</name>
    <dbReference type="NCBI Taxonomy" id="2203219"/>
    <lineage>
        <taxon>Bacteria</taxon>
        <taxon>Pseudomonadati</taxon>
        <taxon>Bacteroidota</taxon>
        <taxon>Chitinophagia</taxon>
        <taxon>Chitinophagales</taxon>
        <taxon>Chitinophagaceae</taxon>
        <taxon>Chitinophaga</taxon>
    </lineage>
</organism>
<evidence type="ECO:0008006" key="3">
    <source>
        <dbReference type="Google" id="ProtNLM"/>
    </source>
</evidence>
<evidence type="ECO:0000313" key="1">
    <source>
        <dbReference type="EMBL" id="AWO00759.1"/>
    </source>
</evidence>
<accession>A0ABN5LNR7</accession>
<protein>
    <recommendedName>
        <fullName evidence="3">Helix-hairpin-helix domain-containing protein</fullName>
    </recommendedName>
</protein>
<name>A0ABN5LNR7_9BACT</name>
<sequence length="644" mass="73408">MNWWCMAVVITVLLRAEVKAGGQETQKKEHGREMPQEEVHELPYETELEQLPEEEQPRLENDEAFQQRETLAGRRLDLNAADEAALYALGLLSALQVQQFIAYRQLLGPLISLYELQAVPGFDLPFIRSLLPYVRAGTGLEPAYTLKDYWRKGRHTVLMRYQRPLRAVEANKYNGSIDKVMLRYRYQFSPYASWGVVMEKDAGEQFFRGAQKQGFDHYGAHLFVRKGNIKALALGDYTVNMGQGLIQWHGLSFGKSGQVMQVKREGEVLRPYASAGEFYFYRGAGITIKRRRSEWTAFLSRRALDAADSSGSLTTGGYHRTAAEVGKRGSMLQYTAGAVYKKWLPHGHMAVNVLAHRFSKPFVKGTAPYRLYGPDGRTFLNAGVDYALGWRNLHFFGEAAVDRNREYAVLQGLLATLSRGVDAAFIYRREMPGYHAFYADALGENASAGNESGFYTGLQARWGSRWLVAAYADVFRFPWLRYRVNAPSEGYDALVMCTWQPDKLTTLTLRYYYKRKAAIDSLPVPAEQTVRCQISLPVMAKSLQWKCRLQAGATAWLVHQQWEARWQRWRFSAGYTWYETAEKKAVFLAGQGFPGDNSLARYSGSGWGLQLQAQRRIGRSVTCWCRWQLAPGASSLQVQWRFDW</sequence>
<proteinExistence type="predicted"/>
<dbReference type="Proteomes" id="UP000246099">
    <property type="component" value="Chromosome"/>
</dbReference>
<dbReference type="InterPro" id="IPR010994">
    <property type="entry name" value="RuvA_2-like"/>
</dbReference>
<reference evidence="1 2" key="1">
    <citation type="submission" date="2018-05" db="EMBL/GenBank/DDBJ databases">
        <title>Chitinophaga sp. nov., isolated from rhizosphere soil of Alhagi.</title>
        <authorList>
            <person name="Liu Y."/>
        </authorList>
    </citation>
    <scope>NUCLEOTIDE SEQUENCE [LARGE SCALE GENOMIC DNA]</scope>
    <source>
        <strain evidence="1 2">T22</strain>
    </source>
</reference>
<dbReference type="EMBL" id="CP029600">
    <property type="protein sequence ID" value="AWO00759.1"/>
    <property type="molecule type" value="Genomic_DNA"/>
</dbReference>
<gene>
    <name evidence="1" type="ORF">DLD77_03120</name>
</gene>